<name>A0A820H2V7_9BILA</name>
<evidence type="ECO:0000313" key="4">
    <source>
        <dbReference type="Proteomes" id="UP000663823"/>
    </source>
</evidence>
<evidence type="ECO:0000313" key="2">
    <source>
        <dbReference type="EMBL" id="CAF1512360.1"/>
    </source>
</evidence>
<gene>
    <name evidence="3" type="ORF">OTI717_LOCUS41615</name>
    <name evidence="2" type="ORF">RFH988_LOCUS39102</name>
</gene>
<dbReference type="EMBL" id="CAJNOO010013609">
    <property type="protein sequence ID" value="CAF1512360.1"/>
    <property type="molecule type" value="Genomic_DNA"/>
</dbReference>
<proteinExistence type="predicted"/>
<feature type="non-terminal residue" evidence="3">
    <location>
        <position position="1"/>
    </location>
</feature>
<evidence type="ECO:0000313" key="3">
    <source>
        <dbReference type="EMBL" id="CAF4287114.1"/>
    </source>
</evidence>
<dbReference type="Proteomes" id="UP000663882">
    <property type="component" value="Unassembled WGS sequence"/>
</dbReference>
<sequence>HKMPQIRIIEQQDQDNKQYDSTSKLPMKKQSTSNEISLNIQLDFQIKQINLTLYLDEIDLNNSQLSRNENNKFIYLTIQFIEAQFKQSTNINYQGKIQIQHLFADDLRQNNRNTSFVRLINKGFNVDQNAPLLIITLQNKSSNRT</sequence>
<protein>
    <submittedName>
        <fullName evidence="3">Uncharacterized protein</fullName>
    </submittedName>
</protein>
<accession>A0A820H2V7</accession>
<dbReference type="AlphaFoldDB" id="A0A820H2V7"/>
<reference evidence="3" key="1">
    <citation type="submission" date="2021-02" db="EMBL/GenBank/DDBJ databases">
        <authorList>
            <person name="Nowell W R."/>
        </authorList>
    </citation>
    <scope>NUCLEOTIDE SEQUENCE</scope>
</reference>
<comment type="caution">
    <text evidence="3">The sequence shown here is derived from an EMBL/GenBank/DDBJ whole genome shotgun (WGS) entry which is preliminary data.</text>
</comment>
<dbReference type="EMBL" id="CAJOAX010042779">
    <property type="protein sequence ID" value="CAF4287114.1"/>
    <property type="molecule type" value="Genomic_DNA"/>
</dbReference>
<evidence type="ECO:0000256" key="1">
    <source>
        <dbReference type="SAM" id="MobiDB-lite"/>
    </source>
</evidence>
<feature type="compositionally biased region" description="Polar residues" evidence="1">
    <location>
        <begin position="19"/>
        <end position="30"/>
    </location>
</feature>
<feature type="region of interest" description="Disordered" evidence="1">
    <location>
        <begin position="1"/>
        <end position="30"/>
    </location>
</feature>
<organism evidence="3 4">
    <name type="scientific">Rotaria sordida</name>
    <dbReference type="NCBI Taxonomy" id="392033"/>
    <lineage>
        <taxon>Eukaryota</taxon>
        <taxon>Metazoa</taxon>
        <taxon>Spiralia</taxon>
        <taxon>Gnathifera</taxon>
        <taxon>Rotifera</taxon>
        <taxon>Eurotatoria</taxon>
        <taxon>Bdelloidea</taxon>
        <taxon>Philodinida</taxon>
        <taxon>Philodinidae</taxon>
        <taxon>Rotaria</taxon>
    </lineage>
</organism>
<feature type="non-terminal residue" evidence="3">
    <location>
        <position position="145"/>
    </location>
</feature>
<dbReference type="Proteomes" id="UP000663823">
    <property type="component" value="Unassembled WGS sequence"/>
</dbReference>